<dbReference type="PANTHER" id="PTHR47027:SF20">
    <property type="entry name" value="REVERSE TRANSCRIPTASE-LIKE PROTEIN WITH RNA-DIRECTED DNA POLYMERASE DOMAIN"/>
    <property type="match status" value="1"/>
</dbReference>
<dbReference type="Pfam" id="PF00078">
    <property type="entry name" value="RVT_1"/>
    <property type="match status" value="1"/>
</dbReference>
<dbReference type="GO" id="GO:0003964">
    <property type="term" value="F:RNA-directed DNA polymerase activity"/>
    <property type="evidence" value="ECO:0007669"/>
    <property type="project" value="UniProtKB-KW"/>
</dbReference>
<keyword evidence="2" id="KW-0812">Transmembrane</keyword>
<keyword evidence="5" id="KW-1185">Reference proteome</keyword>
<dbReference type="Proteomes" id="UP000186817">
    <property type="component" value="Unassembled WGS sequence"/>
</dbReference>
<keyword evidence="2" id="KW-1133">Transmembrane helix</keyword>
<keyword evidence="2" id="KW-0472">Membrane</keyword>
<organism evidence="4 5">
    <name type="scientific">Symbiodinium microadriaticum</name>
    <name type="common">Dinoflagellate</name>
    <name type="synonym">Zooxanthella microadriatica</name>
    <dbReference type="NCBI Taxonomy" id="2951"/>
    <lineage>
        <taxon>Eukaryota</taxon>
        <taxon>Sar</taxon>
        <taxon>Alveolata</taxon>
        <taxon>Dinophyceae</taxon>
        <taxon>Suessiales</taxon>
        <taxon>Symbiodiniaceae</taxon>
        <taxon>Symbiodinium</taxon>
    </lineage>
</organism>
<feature type="compositionally biased region" description="Acidic residues" evidence="1">
    <location>
        <begin position="1"/>
        <end position="22"/>
    </location>
</feature>
<dbReference type="EMBL" id="LSRX01000389">
    <property type="protein sequence ID" value="OLP98683.1"/>
    <property type="molecule type" value="Genomic_DNA"/>
</dbReference>
<evidence type="ECO:0000313" key="5">
    <source>
        <dbReference type="Proteomes" id="UP000186817"/>
    </source>
</evidence>
<sequence>MADSVGDDDPGATLSEIEEEERDMATPHDHGRGPPPLANAPNGPPVPRPVCSAMAPATTAPSTAVHGHRASDPPNAADDSDQSTGSRLEQRWPLLGADRVQGPHRPDGRFGSTTSSDTDSDEILAGLSTDSAEAVDSDEASPGAAGIDGRANPDDDTDGNSSTWSSTTLVLAGPSLDQAKGTLLGLYRKRLRNGDWASVQAAAQHYLAGEQQVDAQTNQLSQASETVVMECGGCTGLLFLLKRKLFQAALCPRAPPLLTMGSRIFGSALPLVSARCVYLSQYLCEVALGYPIRPWKKRNQQLPRATSEDCRLRHEDGRLLTRDEELQAIVQYGNATFAALLDDHPILPLTEDVTVSASSIATELAHLGIAKAVPKHIAPSATWKLCATDLGEVLSQALTAHLRGGTPAALEGDWKDCSVVWIPKPNKPPVGISSLRPIGLSSPAGKALAGSLRAQLLHSLTPLMSCMPQFAYASHRGTANAIAKAHYHFELLADLLNHTRVTRFQQQAGKVKRACTGGISLSLDLSKAFDGVNRSRIYEAMQQRGVPSNIITIIQQLHHHAKYIYRVGTSTGSTLTSNGIKQGCVIAPYLWNFFSLAFLLLLQEKRDLAWIQNLLSLFADDVWGAWLIRSTADFHTALSDIQLILEALDSLDMKINFDKTVILLKLVGKDAKQLRRDHTYQKAGQSYLRVYVHGREQGVPIKDQHVYLGTVVTYTRRLDRNMQHRMQAARANYQGLRKLLNGSHHLGVSHRIRLWVACVCSSAMYSQHVVGVTSKSLRRLNTMLTKHLRAILRLPAHLSHVTNHSIWHQAQLPQPGWTIQRAMLQHQSCLTQRATSSPDITSTPEALAHMQLLTERLETFLQTEAQAAVYAPIREPPTAHLAVFEGENVMHQMYGDPMHLGPFANEEAEIFAAYWDSSLEPSIDYQEDSRSQKRHRPEQHRWNAPPHMGPGPAKGMGRGQPPRPMHHLQNHINLLGRVVLQQEDVISRLRQDKNFVLFMRNDANGTLATLMRISREWRSKKSLEAEQLTSPLRTVLIACMVRELMNQAQQAVATEDSRARHLASGWLNQEGHWNYRRWNPADKCLELDKKRTPLQHTEAIRLLTFLLKEMTGDIVQRFAASKTLAFLEQQGAQVATFHLEISLRGSRALEVYEALDRLTSCSITNLIGVSMKRDTLPRSMMAKRLADQVRSHTAEGLQHVVQDLIQTWHATQQVSSSTMVACPPQGTTPRPSEQLMAAFGSWMMKKPRRCSVTANLIMLAQTFAFSLLCAQPSLPRVPQQPHVIVMDPHRERRTLREEDLDWIASRISLLQMQINGLAEGLEALQQAFSKLADRVHGLEERVPRNAAARRKCHKIVRVTLETFFAAWEEEEEEEEEGEDRDDDDEEEEDEDDKEDDEDDEDQVVMVMAVMVAVMKVVMVMAVMVAVMKVVMVMVMVLAMVMCRRQWW</sequence>
<feature type="transmembrane region" description="Helical" evidence="2">
    <location>
        <begin position="1416"/>
        <end position="1442"/>
    </location>
</feature>
<dbReference type="PANTHER" id="PTHR47027">
    <property type="entry name" value="REVERSE TRANSCRIPTASE DOMAIN-CONTAINING PROTEIN"/>
    <property type="match status" value="1"/>
</dbReference>
<dbReference type="OrthoDB" id="429933at2759"/>
<name>A0A1Q9DU27_SYMMI</name>
<feature type="region of interest" description="Disordered" evidence="1">
    <location>
        <begin position="923"/>
        <end position="962"/>
    </location>
</feature>
<feature type="compositionally biased region" description="Basic and acidic residues" evidence="1">
    <location>
        <begin position="23"/>
        <end position="32"/>
    </location>
</feature>
<keyword evidence="4" id="KW-0695">RNA-directed DNA polymerase</keyword>
<proteinExistence type="predicted"/>
<evidence type="ECO:0000313" key="4">
    <source>
        <dbReference type="EMBL" id="OLP98683.1"/>
    </source>
</evidence>
<dbReference type="InterPro" id="IPR000477">
    <property type="entry name" value="RT_dom"/>
</dbReference>
<gene>
    <name evidence="4" type="ORF">AK812_SmicGene18862</name>
</gene>
<feature type="compositionally biased region" description="Pro residues" evidence="1">
    <location>
        <begin position="33"/>
        <end position="48"/>
    </location>
</feature>
<evidence type="ECO:0000256" key="1">
    <source>
        <dbReference type="SAM" id="MobiDB-lite"/>
    </source>
</evidence>
<keyword evidence="4" id="KW-0808">Transferase</keyword>
<evidence type="ECO:0000259" key="3">
    <source>
        <dbReference type="PROSITE" id="PS50878"/>
    </source>
</evidence>
<comment type="caution">
    <text evidence="4">The sequence shown here is derived from an EMBL/GenBank/DDBJ whole genome shotgun (WGS) entry which is preliminary data.</text>
</comment>
<feature type="domain" description="Reverse transcriptase" evidence="3">
    <location>
        <begin position="403"/>
        <end position="712"/>
    </location>
</feature>
<feature type="region of interest" description="Disordered" evidence="1">
    <location>
        <begin position="1"/>
        <end position="166"/>
    </location>
</feature>
<protein>
    <submittedName>
        <fullName evidence="4">LINE-1 reverse transcriptase-like</fullName>
    </submittedName>
</protein>
<accession>A0A1Q9DU27</accession>
<feature type="compositionally biased region" description="Low complexity" evidence="1">
    <location>
        <begin position="52"/>
        <end position="64"/>
    </location>
</feature>
<evidence type="ECO:0000256" key="2">
    <source>
        <dbReference type="SAM" id="Phobius"/>
    </source>
</evidence>
<keyword evidence="4" id="KW-0548">Nucleotidyltransferase</keyword>
<reference evidence="4 5" key="1">
    <citation type="submission" date="2016-02" db="EMBL/GenBank/DDBJ databases">
        <title>Genome analysis of coral dinoflagellate symbionts highlights evolutionary adaptations to a symbiotic lifestyle.</title>
        <authorList>
            <person name="Aranda M."/>
            <person name="Li Y."/>
            <person name="Liew Y.J."/>
            <person name="Baumgarten S."/>
            <person name="Simakov O."/>
            <person name="Wilson M."/>
            <person name="Piel J."/>
            <person name="Ashoor H."/>
            <person name="Bougouffa S."/>
            <person name="Bajic V.B."/>
            <person name="Ryu T."/>
            <person name="Ravasi T."/>
            <person name="Bayer T."/>
            <person name="Micklem G."/>
            <person name="Kim H."/>
            <person name="Bhak J."/>
            <person name="Lajeunesse T.C."/>
            <person name="Voolstra C.R."/>
        </authorList>
    </citation>
    <scope>NUCLEOTIDE SEQUENCE [LARGE SCALE GENOMIC DNA]</scope>
    <source>
        <strain evidence="4 5">CCMP2467</strain>
    </source>
</reference>
<feature type="region of interest" description="Disordered" evidence="1">
    <location>
        <begin position="1368"/>
        <end position="1399"/>
    </location>
</feature>
<dbReference type="PROSITE" id="PS50878">
    <property type="entry name" value="RT_POL"/>
    <property type="match status" value="1"/>
</dbReference>